<gene>
    <name evidence="1" type="ORF">ST47_g10384</name>
</gene>
<comment type="caution">
    <text evidence="1">The sequence shown here is derived from an EMBL/GenBank/DDBJ whole genome shotgun (WGS) entry which is preliminary data.</text>
</comment>
<protein>
    <submittedName>
        <fullName evidence="1">Uncharacterized protein</fullName>
    </submittedName>
</protein>
<organism evidence="1 2">
    <name type="scientific">Didymella rabiei</name>
    <name type="common">Chickpea ascochyta blight fungus</name>
    <name type="synonym">Mycosphaerella rabiei</name>
    <dbReference type="NCBI Taxonomy" id="5454"/>
    <lineage>
        <taxon>Eukaryota</taxon>
        <taxon>Fungi</taxon>
        <taxon>Dikarya</taxon>
        <taxon>Ascomycota</taxon>
        <taxon>Pezizomycotina</taxon>
        <taxon>Dothideomycetes</taxon>
        <taxon>Pleosporomycetidae</taxon>
        <taxon>Pleosporales</taxon>
        <taxon>Pleosporineae</taxon>
        <taxon>Didymellaceae</taxon>
        <taxon>Ascochyta</taxon>
    </lineage>
</organism>
<dbReference type="Proteomes" id="UP000076837">
    <property type="component" value="Unassembled WGS sequence"/>
</dbReference>
<sequence length="248" mass="29311">MASLHSIPRFLLPRPPLLVRQPRLTQSLLPSSSAVRHVSNARQLSAEFERRRAAAASTKQRVIPQPDKYRPPSHSRTLPRRADPGVGKVYGPKLSEEDKKRMATKKYPNMMSPEGTFSHWFLNNRIIHLWITIGILVSLAVATWYMDFMSKTIFASLLPDRREFLRHPIQTSKRFMEVYKMHVAYTSQLCSEQRLKKAEEVEKRKQYRLERQREAEERGEEYVEDPRYYVGEDGVRRRRVKKWFGIWE</sequence>
<evidence type="ECO:0000313" key="1">
    <source>
        <dbReference type="EMBL" id="KZM18464.1"/>
    </source>
</evidence>
<reference evidence="1 2" key="1">
    <citation type="journal article" date="2016" name="Sci. Rep.">
        <title>Draft genome sequencing and secretome analysis of fungal phytopathogen Ascochyta rabiei provides insight into the necrotrophic effector repertoire.</title>
        <authorList>
            <person name="Verma S."/>
            <person name="Gazara R.K."/>
            <person name="Nizam S."/>
            <person name="Parween S."/>
            <person name="Chattopadhyay D."/>
            <person name="Verma P.K."/>
        </authorList>
    </citation>
    <scope>NUCLEOTIDE SEQUENCE [LARGE SCALE GENOMIC DNA]</scope>
    <source>
        <strain evidence="1 2">ArDII</strain>
    </source>
</reference>
<accession>A0A162VHQ9</accession>
<proteinExistence type="predicted"/>
<dbReference type="AlphaFoldDB" id="A0A162VHQ9"/>
<dbReference type="EMBL" id="JYNV01000330">
    <property type="protein sequence ID" value="KZM18464.1"/>
    <property type="molecule type" value="Genomic_DNA"/>
</dbReference>
<keyword evidence="2" id="KW-1185">Reference proteome</keyword>
<dbReference type="OrthoDB" id="5397827at2759"/>
<name>A0A162VHQ9_DIDRA</name>
<evidence type="ECO:0000313" key="2">
    <source>
        <dbReference type="Proteomes" id="UP000076837"/>
    </source>
</evidence>